<dbReference type="InterPro" id="IPR013762">
    <property type="entry name" value="Integrase-like_cat_sf"/>
</dbReference>
<keyword evidence="4" id="KW-1185">Reference proteome</keyword>
<evidence type="ECO:0000259" key="2">
    <source>
        <dbReference type="PROSITE" id="PS51898"/>
    </source>
</evidence>
<dbReference type="PROSITE" id="PS51898">
    <property type="entry name" value="TYR_RECOMBINASE"/>
    <property type="match status" value="1"/>
</dbReference>
<comment type="caution">
    <text evidence="3">The sequence shown here is derived from an EMBL/GenBank/DDBJ whole genome shotgun (WGS) entry which is preliminary data.</text>
</comment>
<dbReference type="GO" id="GO:0006310">
    <property type="term" value="P:DNA recombination"/>
    <property type="evidence" value="ECO:0007669"/>
    <property type="project" value="UniProtKB-KW"/>
</dbReference>
<dbReference type="InterPro" id="IPR050090">
    <property type="entry name" value="Tyrosine_recombinase_XerCD"/>
</dbReference>
<dbReference type="InterPro" id="IPR011010">
    <property type="entry name" value="DNA_brk_join_enz"/>
</dbReference>
<evidence type="ECO:0000313" key="3">
    <source>
        <dbReference type="EMBL" id="TGB05190.1"/>
    </source>
</evidence>
<dbReference type="Pfam" id="PF00589">
    <property type="entry name" value="Phage_integrase"/>
    <property type="match status" value="1"/>
</dbReference>
<dbReference type="GO" id="GO:0015074">
    <property type="term" value="P:DNA integration"/>
    <property type="evidence" value="ECO:0007669"/>
    <property type="project" value="InterPro"/>
</dbReference>
<keyword evidence="1" id="KW-0233">DNA recombination</keyword>
<evidence type="ECO:0000313" key="4">
    <source>
        <dbReference type="Proteomes" id="UP000297982"/>
    </source>
</evidence>
<dbReference type="Proteomes" id="UP000297982">
    <property type="component" value="Unassembled WGS sequence"/>
</dbReference>
<protein>
    <submittedName>
        <fullName evidence="3">Site-specific integrase</fullName>
    </submittedName>
</protein>
<organism evidence="3 4">
    <name type="scientific">Halobacillus salinus</name>
    <dbReference type="NCBI Taxonomy" id="192814"/>
    <lineage>
        <taxon>Bacteria</taxon>
        <taxon>Bacillati</taxon>
        <taxon>Bacillota</taxon>
        <taxon>Bacilli</taxon>
        <taxon>Bacillales</taxon>
        <taxon>Bacillaceae</taxon>
        <taxon>Halobacillus</taxon>
    </lineage>
</organism>
<proteinExistence type="predicted"/>
<evidence type="ECO:0000256" key="1">
    <source>
        <dbReference type="ARBA" id="ARBA00023172"/>
    </source>
</evidence>
<gene>
    <name evidence="3" type="ORF">E4663_09430</name>
</gene>
<dbReference type="PANTHER" id="PTHR30349:SF64">
    <property type="entry name" value="PROPHAGE INTEGRASE INTD-RELATED"/>
    <property type="match status" value="1"/>
</dbReference>
<dbReference type="InterPro" id="IPR002104">
    <property type="entry name" value="Integrase_catalytic"/>
</dbReference>
<dbReference type="PANTHER" id="PTHR30349">
    <property type="entry name" value="PHAGE INTEGRASE-RELATED"/>
    <property type="match status" value="1"/>
</dbReference>
<dbReference type="SUPFAM" id="SSF56349">
    <property type="entry name" value="DNA breaking-rejoining enzymes"/>
    <property type="match status" value="1"/>
</dbReference>
<name>A0A4Z0H504_9BACI</name>
<dbReference type="GO" id="GO:0003677">
    <property type="term" value="F:DNA binding"/>
    <property type="evidence" value="ECO:0007669"/>
    <property type="project" value="InterPro"/>
</dbReference>
<feature type="domain" description="Tyr recombinase" evidence="2">
    <location>
        <begin position="1"/>
        <end position="187"/>
    </location>
</feature>
<accession>A0A4Z0H504</accession>
<dbReference type="EMBL" id="SRJC01000001">
    <property type="protein sequence ID" value="TGB05190.1"/>
    <property type="molecule type" value="Genomic_DNA"/>
</dbReference>
<reference evidence="3 4" key="1">
    <citation type="journal article" date="2003" name="Int. J. Syst. Evol. Microbiol.">
        <title>Halobacillus salinus sp. nov., isolated from a salt lake on the coast of the East Sea in Korea.</title>
        <authorList>
            <person name="Yoon J.H."/>
            <person name="Kang K.H."/>
            <person name="Park Y.H."/>
        </authorList>
    </citation>
    <scope>NUCLEOTIDE SEQUENCE [LARGE SCALE GENOMIC DNA]</scope>
    <source>
        <strain evidence="3 4">HSL-3</strain>
    </source>
</reference>
<dbReference type="Gene3D" id="1.10.443.10">
    <property type="entry name" value="Intergrase catalytic core"/>
    <property type="match status" value="1"/>
</dbReference>
<sequence length="199" mass="22916">MSDEPLHWQVFISLALACVFRRGENLALEANKIDRDNKQVTIDQTIGGGKEWKPKIKDKKSSPSTRIVSVPESVIVLLKKLYISNSRMGNKASHLWKEKSHNWIFCNEDGTHFYPTTPTTWWRRFTKRKGIRHIRLHDLRHTSATFLINQGVHAKIISERLGHADIRTTMDTYGHALRSAEQEAAGKIDTLFTRKEKAD</sequence>
<dbReference type="AlphaFoldDB" id="A0A4Z0H504"/>
<dbReference type="CDD" id="cd01189">
    <property type="entry name" value="INT_ICEBs1_C_like"/>
    <property type="match status" value="1"/>
</dbReference>